<dbReference type="SUPFAM" id="SSF53448">
    <property type="entry name" value="Nucleotide-diphospho-sugar transferases"/>
    <property type="match status" value="1"/>
</dbReference>
<evidence type="ECO:0000256" key="2">
    <source>
        <dbReference type="ARBA" id="ARBA00006739"/>
    </source>
</evidence>
<feature type="domain" description="Glycosyltransferase 2-like" evidence="5">
    <location>
        <begin position="8"/>
        <end position="141"/>
    </location>
</feature>
<dbReference type="PANTHER" id="PTHR43179:SF12">
    <property type="entry name" value="GALACTOFURANOSYLTRANSFERASE GLFT2"/>
    <property type="match status" value="1"/>
</dbReference>
<evidence type="ECO:0000313" key="6">
    <source>
        <dbReference type="EMBL" id="RNL55434.1"/>
    </source>
</evidence>
<comment type="caution">
    <text evidence="6">The sequence shown here is derived from an EMBL/GenBank/DDBJ whole genome shotgun (WGS) entry which is preliminary data.</text>
</comment>
<dbReference type="InterPro" id="IPR029044">
    <property type="entry name" value="Nucleotide-diphossugar_trans"/>
</dbReference>
<organism evidence="6 7">
    <name type="scientific">Arthrobacter oryzae</name>
    <dbReference type="NCBI Taxonomy" id="409290"/>
    <lineage>
        <taxon>Bacteria</taxon>
        <taxon>Bacillati</taxon>
        <taxon>Actinomycetota</taxon>
        <taxon>Actinomycetes</taxon>
        <taxon>Micrococcales</taxon>
        <taxon>Micrococcaceae</taxon>
        <taxon>Arthrobacter</taxon>
    </lineage>
</organism>
<dbReference type="EMBL" id="RBED01000093">
    <property type="protein sequence ID" value="RNL55434.1"/>
    <property type="molecule type" value="Genomic_DNA"/>
</dbReference>
<dbReference type="RefSeq" id="WP_123255291.1">
    <property type="nucleotide sequence ID" value="NZ_RBED01000093.1"/>
</dbReference>
<dbReference type="PANTHER" id="PTHR43179">
    <property type="entry name" value="RHAMNOSYLTRANSFERASE WBBL"/>
    <property type="match status" value="1"/>
</dbReference>
<keyword evidence="3" id="KW-0328">Glycosyltransferase</keyword>
<evidence type="ECO:0000256" key="3">
    <source>
        <dbReference type="ARBA" id="ARBA00022676"/>
    </source>
</evidence>
<proteinExistence type="inferred from homology"/>
<comment type="similarity">
    <text evidence="2">Belongs to the glycosyltransferase 2 family.</text>
</comment>
<gene>
    <name evidence="6" type="ORF">D7003_09900</name>
</gene>
<name>A0A3N0BZW0_9MICC</name>
<keyword evidence="4 6" id="KW-0808">Transferase</keyword>
<dbReference type="CDD" id="cd00761">
    <property type="entry name" value="Glyco_tranf_GTA_type"/>
    <property type="match status" value="1"/>
</dbReference>
<protein>
    <submittedName>
        <fullName evidence="6">Glycosyltransferase</fullName>
    </submittedName>
</protein>
<dbReference type="Pfam" id="PF00535">
    <property type="entry name" value="Glycos_transf_2"/>
    <property type="match status" value="1"/>
</dbReference>
<keyword evidence="7" id="KW-1185">Reference proteome</keyword>
<dbReference type="InterPro" id="IPR001173">
    <property type="entry name" value="Glyco_trans_2-like"/>
</dbReference>
<dbReference type="OrthoDB" id="3180470at2"/>
<dbReference type="AlphaFoldDB" id="A0A3N0BZW0"/>
<dbReference type="Gene3D" id="3.90.550.10">
    <property type="entry name" value="Spore Coat Polysaccharide Biosynthesis Protein SpsA, Chain A"/>
    <property type="match status" value="1"/>
</dbReference>
<evidence type="ECO:0000256" key="4">
    <source>
        <dbReference type="ARBA" id="ARBA00022679"/>
    </source>
</evidence>
<dbReference type="GO" id="GO:0016757">
    <property type="term" value="F:glycosyltransferase activity"/>
    <property type="evidence" value="ECO:0007669"/>
    <property type="project" value="UniProtKB-KW"/>
</dbReference>
<evidence type="ECO:0000256" key="1">
    <source>
        <dbReference type="ARBA" id="ARBA00004776"/>
    </source>
</evidence>
<sequence>MIRRSLLVAVLTYRRPAALERGLATVLEHVSALERDLGRAISPSVVVIDNDPDESARTTVMSFDSNLVRYVTEPKPGIAAGRNRALAEASRHDLLVFIDDDEEPQERWLEPLIDTWRHTQPAAVMGRVVSKFETPLDPWIDAGSFFRRRRLPTGTVIPVAATNNLLLDMHQVRAAGTLFDDTFGLTGGEDTLFTKLLVRAGGTIVWCDESVATDCVPPDRATRGWVLRRAWSHGNSATLVEIHSADSAVQRAVIRVVSGLRGLLRIGGGSLRFGVGMLSASSRHQARGLRAACRGAGMLVGAFGLAYREYGREPRVRRWPLRTRAAGVRR</sequence>
<accession>A0A3N0BZW0</accession>
<dbReference type="Proteomes" id="UP000273807">
    <property type="component" value="Unassembled WGS sequence"/>
</dbReference>
<evidence type="ECO:0000313" key="7">
    <source>
        <dbReference type="Proteomes" id="UP000273807"/>
    </source>
</evidence>
<comment type="pathway">
    <text evidence="1">Cell wall biogenesis; cell wall polysaccharide biosynthesis.</text>
</comment>
<reference evidence="6 7" key="1">
    <citation type="submission" date="2018-10" db="EMBL/GenBank/DDBJ databases">
        <title>Genome sequencing of Arthrobacter oryzae TNB02.</title>
        <authorList>
            <person name="Cho Y.-J."/>
            <person name="Cho A."/>
            <person name="Kim O.-S."/>
        </authorList>
    </citation>
    <scope>NUCLEOTIDE SEQUENCE [LARGE SCALE GENOMIC DNA]</scope>
    <source>
        <strain evidence="6 7">TNB02</strain>
    </source>
</reference>
<evidence type="ECO:0000259" key="5">
    <source>
        <dbReference type="Pfam" id="PF00535"/>
    </source>
</evidence>